<dbReference type="EMBL" id="AACS02000007">
    <property type="protein sequence ID" value="EFI27434.1"/>
    <property type="molecule type" value="Genomic_DNA"/>
</dbReference>
<name>D6RNR8_COPC7</name>
<evidence type="ECO:0000313" key="2">
    <source>
        <dbReference type="Proteomes" id="UP000001861"/>
    </source>
</evidence>
<protein>
    <submittedName>
        <fullName evidence="1">Uncharacterized protein</fullName>
    </submittedName>
</protein>
<dbReference type="VEuPathDB" id="FungiDB:CC1G_14905"/>
<gene>
    <name evidence="1" type="ORF">CC1G_14905</name>
</gene>
<dbReference type="GeneID" id="9380307"/>
<keyword evidence="2" id="KW-1185">Reference proteome</keyword>
<sequence>MSFPRFHAPADSRLEGSSILGHAAHSSTPTGGHSNCLVHRALPHSHPCYFSDLSTHLTLSGVSQSPTSPNRIRHRLNITSASAFSVNHHADWDDQLIDRALPVWRRSFLPAHPRSPQQTLHLIFDSTCRSWPKRGFETVGARRVRWQGETAYIRLVSFFRVVTAATSLFTRRLANVGVTDTMSGHQSVSTYRLGACGAIHWQQPSIQSCRIRRTFPIEHNFQLNFRVWDCNRRNSGVWGLGTAFRVPYLYMLCEVLVTRSSKASVGRLFGTWVGVSIFEWYLNIT</sequence>
<dbReference type="Proteomes" id="UP000001861">
    <property type="component" value="Unassembled WGS sequence"/>
</dbReference>
<organism evidence="1 2">
    <name type="scientific">Coprinopsis cinerea (strain Okayama-7 / 130 / ATCC MYA-4618 / FGSC 9003)</name>
    <name type="common">Inky cap fungus</name>
    <name type="synonym">Hormographiella aspergillata</name>
    <dbReference type="NCBI Taxonomy" id="240176"/>
    <lineage>
        <taxon>Eukaryota</taxon>
        <taxon>Fungi</taxon>
        <taxon>Dikarya</taxon>
        <taxon>Basidiomycota</taxon>
        <taxon>Agaricomycotina</taxon>
        <taxon>Agaricomycetes</taxon>
        <taxon>Agaricomycetidae</taxon>
        <taxon>Agaricales</taxon>
        <taxon>Agaricineae</taxon>
        <taxon>Psathyrellaceae</taxon>
        <taxon>Coprinopsis</taxon>
    </lineage>
</organism>
<reference evidence="1 2" key="1">
    <citation type="journal article" date="2010" name="Proc. Natl. Acad. Sci. U.S.A.">
        <title>Insights into evolution of multicellular fungi from the assembled chromosomes of the mushroom Coprinopsis cinerea (Coprinus cinereus).</title>
        <authorList>
            <person name="Stajich J.E."/>
            <person name="Wilke S.K."/>
            <person name="Ahren D."/>
            <person name="Au C.H."/>
            <person name="Birren B.W."/>
            <person name="Borodovsky M."/>
            <person name="Burns C."/>
            <person name="Canback B."/>
            <person name="Casselton L.A."/>
            <person name="Cheng C.K."/>
            <person name="Deng J."/>
            <person name="Dietrich F.S."/>
            <person name="Fargo D.C."/>
            <person name="Farman M.L."/>
            <person name="Gathman A.C."/>
            <person name="Goldberg J."/>
            <person name="Guigo R."/>
            <person name="Hoegger P.J."/>
            <person name="Hooker J.B."/>
            <person name="Huggins A."/>
            <person name="James T.Y."/>
            <person name="Kamada T."/>
            <person name="Kilaru S."/>
            <person name="Kodira C."/>
            <person name="Kues U."/>
            <person name="Kupfer D."/>
            <person name="Kwan H.S."/>
            <person name="Lomsadze A."/>
            <person name="Li W."/>
            <person name="Lilly W.W."/>
            <person name="Ma L.J."/>
            <person name="Mackey A.J."/>
            <person name="Manning G."/>
            <person name="Martin F."/>
            <person name="Muraguchi H."/>
            <person name="Natvig D.O."/>
            <person name="Palmerini H."/>
            <person name="Ramesh M.A."/>
            <person name="Rehmeyer C.J."/>
            <person name="Roe B.A."/>
            <person name="Shenoy N."/>
            <person name="Stanke M."/>
            <person name="Ter-Hovhannisyan V."/>
            <person name="Tunlid A."/>
            <person name="Velagapudi R."/>
            <person name="Vision T.J."/>
            <person name="Zeng Q."/>
            <person name="Zolan M.E."/>
            <person name="Pukkila P.J."/>
        </authorList>
    </citation>
    <scope>NUCLEOTIDE SEQUENCE [LARGE SCALE GENOMIC DNA]</scope>
    <source>
        <strain evidence="2">Okayama-7 / 130 / ATCC MYA-4618 / FGSC 9003</strain>
    </source>
</reference>
<dbReference type="HOGENOM" id="CLU_976640_0_0_1"/>
<accession>D6RNR8</accession>
<dbReference type="AlphaFoldDB" id="D6RNR8"/>
<dbReference type="InParanoid" id="D6RNR8"/>
<comment type="caution">
    <text evidence="1">The sequence shown here is derived from an EMBL/GenBank/DDBJ whole genome shotgun (WGS) entry which is preliminary data.</text>
</comment>
<evidence type="ECO:0000313" key="1">
    <source>
        <dbReference type="EMBL" id="EFI27434.1"/>
    </source>
</evidence>
<dbReference type="RefSeq" id="XP_002910928.1">
    <property type="nucleotide sequence ID" value="XM_002910882.1"/>
</dbReference>
<dbReference type="KEGG" id="cci:CC1G_14905"/>
<proteinExistence type="predicted"/>